<dbReference type="PANTHER" id="PTHR12146:SF0">
    <property type="entry name" value="RIBOSOMAL PROTEIN S10"/>
    <property type="match status" value="1"/>
</dbReference>
<protein>
    <submittedName>
        <fullName evidence="8">40S ribosomal protein S10</fullName>
    </submittedName>
</protein>
<dbReference type="PANTHER" id="PTHR12146">
    <property type="entry name" value="40S RIBOSOMAL PROTEIN S10"/>
    <property type="match status" value="1"/>
</dbReference>
<keyword evidence="3" id="KW-0963">Cytoplasm</keyword>
<dbReference type="Proteomes" id="UP000054558">
    <property type="component" value="Unassembled WGS sequence"/>
</dbReference>
<dbReference type="Pfam" id="PF03501">
    <property type="entry name" value="S10_plectin"/>
    <property type="match status" value="1"/>
</dbReference>
<evidence type="ECO:0000256" key="4">
    <source>
        <dbReference type="ARBA" id="ARBA00022980"/>
    </source>
</evidence>
<dbReference type="InterPro" id="IPR005326">
    <property type="entry name" value="Plectin_eS10_N"/>
</dbReference>
<keyword evidence="9" id="KW-1185">Reference proteome</keyword>
<evidence type="ECO:0000256" key="1">
    <source>
        <dbReference type="ARBA" id="ARBA00004496"/>
    </source>
</evidence>
<dbReference type="OrthoDB" id="5211809at2759"/>
<evidence type="ECO:0000256" key="6">
    <source>
        <dbReference type="SAM" id="MobiDB-lite"/>
    </source>
</evidence>
<comment type="similarity">
    <text evidence="2">Belongs to the eukaryotic ribosomal protein eS10 family.</text>
</comment>
<dbReference type="STRING" id="105231.A0A1Y1ITD4"/>
<evidence type="ECO:0000313" key="9">
    <source>
        <dbReference type="Proteomes" id="UP000054558"/>
    </source>
</evidence>
<dbReference type="EMBL" id="DF238108">
    <property type="protein sequence ID" value="GAQ92829.1"/>
    <property type="molecule type" value="Genomic_DNA"/>
</dbReference>
<dbReference type="GO" id="GO:0022627">
    <property type="term" value="C:cytosolic small ribosomal subunit"/>
    <property type="evidence" value="ECO:0000318"/>
    <property type="project" value="GO_Central"/>
</dbReference>
<feature type="compositionally biased region" description="Basic and acidic residues" evidence="6">
    <location>
        <begin position="147"/>
        <end position="158"/>
    </location>
</feature>
<dbReference type="InterPro" id="IPR036388">
    <property type="entry name" value="WH-like_DNA-bd_sf"/>
</dbReference>
<proteinExistence type="inferred from homology"/>
<dbReference type="Gene3D" id="1.10.10.10">
    <property type="entry name" value="Winged helix-like DNA-binding domain superfamily/Winged helix DNA-binding domain"/>
    <property type="match status" value="1"/>
</dbReference>
<dbReference type="AlphaFoldDB" id="A0A1Y1ITD4"/>
<feature type="compositionally biased region" description="Basic and acidic residues" evidence="6">
    <location>
        <begin position="107"/>
        <end position="128"/>
    </location>
</feature>
<name>A0A1Y1ITD4_KLENI</name>
<evidence type="ECO:0000256" key="5">
    <source>
        <dbReference type="ARBA" id="ARBA00023274"/>
    </source>
</evidence>
<gene>
    <name evidence="8" type="ORF">KFL_011590030</name>
</gene>
<evidence type="ECO:0000256" key="2">
    <source>
        <dbReference type="ARBA" id="ARBA00007278"/>
    </source>
</evidence>
<keyword evidence="5" id="KW-0687">Ribonucleoprotein</keyword>
<organism evidence="8 9">
    <name type="scientific">Klebsormidium nitens</name>
    <name type="common">Green alga</name>
    <name type="synonym">Ulothrix nitens</name>
    <dbReference type="NCBI Taxonomy" id="105231"/>
    <lineage>
        <taxon>Eukaryota</taxon>
        <taxon>Viridiplantae</taxon>
        <taxon>Streptophyta</taxon>
        <taxon>Klebsormidiophyceae</taxon>
        <taxon>Klebsormidiales</taxon>
        <taxon>Klebsormidiaceae</taxon>
        <taxon>Klebsormidium</taxon>
    </lineage>
</organism>
<sequence length="183" mass="20494">MLIPKKNRTEVYKFLFSEGVLYAKKDFEAPKHPEIDVPNLQVIKLMQSFKSKEYVKESFAWRHYYWYLTEEGITYLREYLNLPSEIVPATMKKSARPAQRPLAGGDRPPRPPRMEGDRPRFGGDREGYRSGAPRPGYGDKGGAPGEFRPEFREGEGGESRGFGRGGGRFGGPPRGGAPGAPAE</sequence>
<keyword evidence="4 8" id="KW-0689">Ribosomal protein</keyword>
<comment type="subcellular location">
    <subcellularLocation>
        <location evidence="1">Cytoplasm</location>
    </subcellularLocation>
</comment>
<feature type="domain" description="Plectin/eS10 N-terminal" evidence="7">
    <location>
        <begin position="3"/>
        <end position="94"/>
    </location>
</feature>
<dbReference type="OMA" id="ERTKIHR"/>
<feature type="region of interest" description="Disordered" evidence="6">
    <location>
        <begin position="91"/>
        <end position="183"/>
    </location>
</feature>
<feature type="compositionally biased region" description="Gly residues" evidence="6">
    <location>
        <begin position="159"/>
        <end position="183"/>
    </location>
</feature>
<dbReference type="InterPro" id="IPR037447">
    <property type="entry name" value="Ribosomal_eS10"/>
</dbReference>
<reference evidence="8 9" key="1">
    <citation type="journal article" date="2014" name="Nat. Commun.">
        <title>Klebsormidium flaccidum genome reveals primary factors for plant terrestrial adaptation.</title>
        <authorList>
            <person name="Hori K."/>
            <person name="Maruyama F."/>
            <person name="Fujisawa T."/>
            <person name="Togashi T."/>
            <person name="Yamamoto N."/>
            <person name="Seo M."/>
            <person name="Sato S."/>
            <person name="Yamada T."/>
            <person name="Mori H."/>
            <person name="Tajima N."/>
            <person name="Moriyama T."/>
            <person name="Ikeuchi M."/>
            <person name="Watanabe M."/>
            <person name="Wada H."/>
            <person name="Kobayashi K."/>
            <person name="Saito M."/>
            <person name="Masuda T."/>
            <person name="Sasaki-Sekimoto Y."/>
            <person name="Mashiguchi K."/>
            <person name="Awai K."/>
            <person name="Shimojima M."/>
            <person name="Masuda S."/>
            <person name="Iwai M."/>
            <person name="Nobusawa T."/>
            <person name="Narise T."/>
            <person name="Kondo S."/>
            <person name="Saito H."/>
            <person name="Sato R."/>
            <person name="Murakawa M."/>
            <person name="Ihara Y."/>
            <person name="Oshima-Yamada Y."/>
            <person name="Ohtaka K."/>
            <person name="Satoh M."/>
            <person name="Sonobe K."/>
            <person name="Ishii M."/>
            <person name="Ohtani R."/>
            <person name="Kanamori-Sato M."/>
            <person name="Honoki R."/>
            <person name="Miyazaki D."/>
            <person name="Mochizuki H."/>
            <person name="Umetsu J."/>
            <person name="Higashi K."/>
            <person name="Shibata D."/>
            <person name="Kamiya Y."/>
            <person name="Sato N."/>
            <person name="Nakamura Y."/>
            <person name="Tabata S."/>
            <person name="Ida S."/>
            <person name="Kurokawa K."/>
            <person name="Ohta H."/>
        </authorList>
    </citation>
    <scope>NUCLEOTIDE SEQUENCE [LARGE SCALE GENOMIC DNA]</scope>
    <source>
        <strain evidence="8 9">NIES-2285</strain>
    </source>
</reference>
<dbReference type="FunFam" id="1.10.10.10:FF:000025">
    <property type="entry name" value="40S ribosomal protein S10"/>
    <property type="match status" value="1"/>
</dbReference>
<accession>A0A1Y1ITD4</accession>
<evidence type="ECO:0000259" key="7">
    <source>
        <dbReference type="Pfam" id="PF03501"/>
    </source>
</evidence>
<evidence type="ECO:0000313" key="8">
    <source>
        <dbReference type="EMBL" id="GAQ92829.1"/>
    </source>
</evidence>
<evidence type="ECO:0000256" key="3">
    <source>
        <dbReference type="ARBA" id="ARBA00022490"/>
    </source>
</evidence>
<dbReference type="GO" id="GO:0003723">
    <property type="term" value="F:RNA binding"/>
    <property type="evidence" value="ECO:0000318"/>
    <property type="project" value="GO_Central"/>
</dbReference>
<dbReference type="GO" id="GO:0003735">
    <property type="term" value="F:structural constituent of ribosome"/>
    <property type="evidence" value="ECO:0000318"/>
    <property type="project" value="GO_Central"/>
</dbReference>